<feature type="transmembrane region" description="Helical" evidence="3">
    <location>
        <begin position="96"/>
        <end position="116"/>
    </location>
</feature>
<keyword evidence="5" id="KW-1185">Reference proteome</keyword>
<name>A0A1H9MHL8_9PSEU</name>
<feature type="coiled-coil region" evidence="1">
    <location>
        <begin position="132"/>
        <end position="162"/>
    </location>
</feature>
<dbReference type="OrthoDB" id="594406at2"/>
<keyword evidence="3" id="KW-1133">Transmembrane helix</keyword>
<feature type="transmembrane region" description="Helical" evidence="3">
    <location>
        <begin position="56"/>
        <end position="75"/>
    </location>
</feature>
<dbReference type="InterPro" id="IPR025519">
    <property type="entry name" value="DUF4407"/>
</dbReference>
<dbReference type="AlphaFoldDB" id="A0A1H9MHL8"/>
<accession>A0A1H9MHL8</accession>
<evidence type="ECO:0000256" key="1">
    <source>
        <dbReference type="SAM" id="Coils"/>
    </source>
</evidence>
<evidence type="ECO:0008006" key="6">
    <source>
        <dbReference type="Google" id="ProtNLM"/>
    </source>
</evidence>
<feature type="transmembrane region" description="Helical" evidence="3">
    <location>
        <begin position="29"/>
        <end position="50"/>
    </location>
</feature>
<evidence type="ECO:0000256" key="3">
    <source>
        <dbReference type="SAM" id="Phobius"/>
    </source>
</evidence>
<proteinExistence type="predicted"/>
<dbReference type="RefSeq" id="WP_089952861.1">
    <property type="nucleotide sequence ID" value="NZ_FOFR01000009.1"/>
</dbReference>
<dbReference type="Proteomes" id="UP000199352">
    <property type="component" value="Unassembled WGS sequence"/>
</dbReference>
<organism evidence="4 5">
    <name type="scientific">Lentzea xinjiangensis</name>
    <dbReference type="NCBI Taxonomy" id="402600"/>
    <lineage>
        <taxon>Bacteria</taxon>
        <taxon>Bacillati</taxon>
        <taxon>Actinomycetota</taxon>
        <taxon>Actinomycetes</taxon>
        <taxon>Pseudonocardiales</taxon>
        <taxon>Pseudonocardiaceae</taxon>
        <taxon>Lentzea</taxon>
    </lineage>
</organism>
<dbReference type="Pfam" id="PF14362">
    <property type="entry name" value="DUF4407"/>
    <property type="match status" value="1"/>
</dbReference>
<reference evidence="5" key="1">
    <citation type="submission" date="2016-10" db="EMBL/GenBank/DDBJ databases">
        <authorList>
            <person name="Varghese N."/>
            <person name="Submissions S."/>
        </authorList>
    </citation>
    <scope>NUCLEOTIDE SEQUENCE [LARGE SCALE GENOMIC DNA]</scope>
    <source>
        <strain evidence="5">CGMCC 4.3525</strain>
    </source>
</reference>
<evidence type="ECO:0000256" key="2">
    <source>
        <dbReference type="SAM" id="MobiDB-lite"/>
    </source>
</evidence>
<keyword evidence="1" id="KW-0175">Coiled coil</keyword>
<dbReference type="EMBL" id="FOFR01000009">
    <property type="protein sequence ID" value="SER23192.1"/>
    <property type="molecule type" value="Genomic_DNA"/>
</dbReference>
<dbReference type="STRING" id="402600.SAMN05216188_10968"/>
<sequence>MSVMRWLARLSGARADILQKAPGDLGKHAAMGGVLLSTAAVGALSAYFAMTSQLELPIAVAVAVAIGWGLVVFNLDRMLVVTMTRNNSKWLNFFVALPRVALAVVIGTVISVPLVLKIFEPEIRNELVVMQVESVQRNQARTEEALKKIKELEDEERGLLEVLSGRAVTTAAEDPDVKAAQVVRDNAEKTYTEAARLAQCEYDGSCGTRKEGDGEAYRQKKAVADEAKAKLDKAVKDLDETTARVNKRIADGASTATDAASRRLPGVQGELAVLREQAENLTDQGFKAAAGDTGLLARLEALDRITANRDSGGKADFMLFLLFLSIELLPVIVKLLSLFGKESLYDSLARRADEGADVDDEAWADRDRDIALLQAKYRFDEEQQRLAGQAAMRAQTSRAVADEQLKIAMNAIKVWSDLAKLRADEELDDWYKANVGHQGPVSTGHGIGRPRHAAHPNGATFHVPAGADPNATMPIVRRVNGSTPTPNP</sequence>
<keyword evidence="3" id="KW-0812">Transmembrane</keyword>
<feature type="region of interest" description="Disordered" evidence="2">
    <location>
        <begin position="439"/>
        <end position="458"/>
    </location>
</feature>
<protein>
    <recommendedName>
        <fullName evidence="6">DUF4407 domain-containing protein</fullName>
    </recommendedName>
</protein>
<gene>
    <name evidence="4" type="ORF">SAMN05216188_10968</name>
</gene>
<keyword evidence="3" id="KW-0472">Membrane</keyword>
<evidence type="ECO:0000313" key="4">
    <source>
        <dbReference type="EMBL" id="SER23192.1"/>
    </source>
</evidence>
<evidence type="ECO:0000313" key="5">
    <source>
        <dbReference type="Proteomes" id="UP000199352"/>
    </source>
</evidence>
<feature type="coiled-coil region" evidence="1">
    <location>
        <begin position="217"/>
        <end position="284"/>
    </location>
</feature>